<feature type="transmembrane region" description="Helical" evidence="10">
    <location>
        <begin position="199"/>
        <end position="223"/>
    </location>
</feature>
<name>A0A9P4QG33_9PEZI</name>
<accession>A0A9P4QG33</accession>
<evidence type="ECO:0000256" key="3">
    <source>
        <dbReference type="ARBA" id="ARBA00022989"/>
    </source>
</evidence>
<feature type="compositionally biased region" description="Low complexity" evidence="9">
    <location>
        <begin position="11"/>
        <end position="28"/>
    </location>
</feature>
<dbReference type="EMBL" id="MU003773">
    <property type="protein sequence ID" value="KAF2724072.1"/>
    <property type="molecule type" value="Genomic_DNA"/>
</dbReference>
<feature type="transmembrane region" description="Helical" evidence="10">
    <location>
        <begin position="108"/>
        <end position="125"/>
    </location>
</feature>
<feature type="transmembrane region" description="Helical" evidence="10">
    <location>
        <begin position="264"/>
        <end position="286"/>
    </location>
</feature>
<evidence type="ECO:0000259" key="11">
    <source>
        <dbReference type="PROSITE" id="PS50850"/>
    </source>
</evidence>
<feature type="transmembrane region" description="Helical" evidence="10">
    <location>
        <begin position="380"/>
        <end position="401"/>
    </location>
</feature>
<evidence type="ECO:0000256" key="5">
    <source>
        <dbReference type="ARBA" id="ARBA00038347"/>
    </source>
</evidence>
<feature type="transmembrane region" description="Helical" evidence="10">
    <location>
        <begin position="515"/>
        <end position="536"/>
    </location>
</feature>
<dbReference type="InterPro" id="IPR036259">
    <property type="entry name" value="MFS_trans_sf"/>
</dbReference>
<feature type="transmembrane region" description="Helical" evidence="10">
    <location>
        <begin position="453"/>
        <end position="474"/>
    </location>
</feature>
<feature type="transmembrane region" description="Helical" evidence="10">
    <location>
        <begin position="176"/>
        <end position="193"/>
    </location>
</feature>
<feature type="transmembrane region" description="Helical" evidence="10">
    <location>
        <begin position="342"/>
        <end position="368"/>
    </location>
</feature>
<comment type="caution">
    <text evidence="12">The sequence shown here is derived from an EMBL/GenBank/DDBJ whole genome shotgun (WGS) entry which is preliminary data.</text>
</comment>
<dbReference type="Gene3D" id="1.20.1250.20">
    <property type="entry name" value="MFS general substrate transporter like domains"/>
    <property type="match status" value="1"/>
</dbReference>
<dbReference type="InterPro" id="IPR020846">
    <property type="entry name" value="MFS_dom"/>
</dbReference>
<dbReference type="OrthoDB" id="446368at2759"/>
<feature type="region of interest" description="Disordered" evidence="9">
    <location>
        <begin position="71"/>
        <end position="101"/>
    </location>
</feature>
<keyword evidence="2 10" id="KW-0812">Transmembrane</keyword>
<comment type="function">
    <text evidence="6">MFS transporter; part of the gene cluster that mediates the biosynthesis of cercosporin, a light-activated, non-host-selective toxin. The perylenequinone chromophore of cercosporin absorbs light energy to attain an electronically-activated triplet state and produces active oxygen species such as the hydroxyl radical, superoxide, hydrogen peroxide or singlet oxygen upon reaction with oxygen molecules. These reactive oxygen species cause damage to various cellular components including lipids, proteins and nucleic acids. Responsible for secretion and accumulation of cercosporin, but does not play any roles in self-protection against the toxicity of cercosporin.</text>
</comment>
<gene>
    <name evidence="12" type="ORF">K431DRAFT_282336</name>
</gene>
<evidence type="ECO:0000313" key="13">
    <source>
        <dbReference type="Proteomes" id="UP000799441"/>
    </source>
</evidence>
<dbReference type="PANTHER" id="PTHR23502:SF47">
    <property type="entry name" value="MAJOR FACILITATOR SUPERFAMILY (MFS) PROFILE DOMAIN-CONTAINING PROTEIN-RELATED"/>
    <property type="match status" value="1"/>
</dbReference>
<dbReference type="AlphaFoldDB" id="A0A9P4QG33"/>
<dbReference type="CDD" id="cd17323">
    <property type="entry name" value="MFS_Tpo1_MDR_like"/>
    <property type="match status" value="1"/>
</dbReference>
<dbReference type="FunFam" id="1.20.1250.20:FF:000011">
    <property type="entry name" value="MFS multidrug transporter, putative"/>
    <property type="match status" value="1"/>
</dbReference>
<evidence type="ECO:0000256" key="6">
    <source>
        <dbReference type="ARBA" id="ARBA00053977"/>
    </source>
</evidence>
<reference evidence="12" key="1">
    <citation type="journal article" date="2020" name="Stud. Mycol.">
        <title>101 Dothideomycetes genomes: a test case for predicting lifestyles and emergence of pathogens.</title>
        <authorList>
            <person name="Haridas S."/>
            <person name="Albert R."/>
            <person name="Binder M."/>
            <person name="Bloem J."/>
            <person name="Labutti K."/>
            <person name="Salamov A."/>
            <person name="Andreopoulos B."/>
            <person name="Baker S."/>
            <person name="Barry K."/>
            <person name="Bills G."/>
            <person name="Bluhm B."/>
            <person name="Cannon C."/>
            <person name="Castanera R."/>
            <person name="Culley D."/>
            <person name="Daum C."/>
            <person name="Ezra D."/>
            <person name="Gonzalez J."/>
            <person name="Henrissat B."/>
            <person name="Kuo A."/>
            <person name="Liang C."/>
            <person name="Lipzen A."/>
            <person name="Lutzoni F."/>
            <person name="Magnuson J."/>
            <person name="Mondo S."/>
            <person name="Nolan M."/>
            <person name="Ohm R."/>
            <person name="Pangilinan J."/>
            <person name="Park H.-J."/>
            <person name="Ramirez L."/>
            <person name="Alfaro M."/>
            <person name="Sun H."/>
            <person name="Tritt A."/>
            <person name="Yoshinaga Y."/>
            <person name="Zwiers L.-H."/>
            <person name="Turgeon B."/>
            <person name="Goodwin S."/>
            <person name="Spatafora J."/>
            <person name="Crous P."/>
            <person name="Grigoriev I."/>
        </authorList>
    </citation>
    <scope>NUCLEOTIDE SEQUENCE</scope>
    <source>
        <strain evidence="12">CBS 116435</strain>
    </source>
</reference>
<feature type="transmembrane region" description="Helical" evidence="10">
    <location>
        <begin position="145"/>
        <end position="164"/>
    </location>
</feature>
<dbReference type="PROSITE" id="PS50850">
    <property type="entry name" value="MFS"/>
    <property type="match status" value="1"/>
</dbReference>
<dbReference type="PANTHER" id="PTHR23502">
    <property type="entry name" value="MAJOR FACILITATOR SUPERFAMILY"/>
    <property type="match status" value="1"/>
</dbReference>
<comment type="similarity">
    <text evidence="5">Belongs to the major facilitator superfamily. CAR1 family.</text>
</comment>
<evidence type="ECO:0000256" key="10">
    <source>
        <dbReference type="SAM" id="Phobius"/>
    </source>
</evidence>
<evidence type="ECO:0000256" key="9">
    <source>
        <dbReference type="SAM" id="MobiDB-lite"/>
    </source>
</evidence>
<feature type="transmembrane region" description="Helical" evidence="10">
    <location>
        <begin position="422"/>
        <end position="441"/>
    </location>
</feature>
<proteinExistence type="inferred from homology"/>
<feature type="transmembrane region" description="Helical" evidence="10">
    <location>
        <begin position="486"/>
        <end position="509"/>
    </location>
</feature>
<evidence type="ECO:0000256" key="8">
    <source>
        <dbReference type="ARBA" id="ARBA00077167"/>
    </source>
</evidence>
<dbReference type="GO" id="GO:0022857">
    <property type="term" value="F:transmembrane transporter activity"/>
    <property type="evidence" value="ECO:0007669"/>
    <property type="project" value="InterPro"/>
</dbReference>
<sequence length="552" mass="61117">MYESQEDVEKASSSGTASAASSVRAASVTAPIRSNGLTRIATAASTASERAIQASFEPDNEKVKKRYSNHHALPVSPDSDSDLDPNIVDWEGPDDPENPRNWPEHRKWTITLISAAQCFVVSFASSVWSTATEVTAEEFHVSREVMTLGVAVYVAGFAAGPLFFGPVSEAYGRIRPIVYGFLAFAIFQIPVAVATNLQTIFVCRFFAGCFGSAPLAIDPGLFVDMFDHKGRGTAMAVYAAAIFVGPAMGPIIGEFTVKNESLGWRWTAWFTLIMAAFFWVLCLPFFRETMAPLLLQRKAAKLRAETKNWALHSKLDEQPIEMSRLVKKYGLKPFQMLFREPILVVMTVYISLVYGILYLTFASFPMAFSEIRGWKPGVAALPFIGVMLGNLFANGMIVVETRTRFEKTVARNNGVVVPEQRLPLMMVGSIVLMVGLFWFGWCSHNGTSWAPQVISTFFIGAGIQWVFIPGLIYLTDVYLFESNSALAANALARSLLAAGFTMFSIQLFRNLGVDWGMSLLGFLCLALMPFPVLFWFKGKQIRSYSKFAYQVE</sequence>
<feature type="region of interest" description="Disordered" evidence="9">
    <location>
        <begin position="1"/>
        <end position="28"/>
    </location>
</feature>
<dbReference type="InterPro" id="IPR011701">
    <property type="entry name" value="MFS"/>
</dbReference>
<feature type="domain" description="Major facilitator superfamily (MFS) profile" evidence="11">
    <location>
        <begin position="110"/>
        <end position="541"/>
    </location>
</feature>
<dbReference type="GO" id="GO:0005886">
    <property type="term" value="C:plasma membrane"/>
    <property type="evidence" value="ECO:0007669"/>
    <property type="project" value="TreeGrafter"/>
</dbReference>
<organism evidence="12 13">
    <name type="scientific">Polychaeton citri CBS 116435</name>
    <dbReference type="NCBI Taxonomy" id="1314669"/>
    <lineage>
        <taxon>Eukaryota</taxon>
        <taxon>Fungi</taxon>
        <taxon>Dikarya</taxon>
        <taxon>Ascomycota</taxon>
        <taxon>Pezizomycotina</taxon>
        <taxon>Dothideomycetes</taxon>
        <taxon>Dothideomycetidae</taxon>
        <taxon>Capnodiales</taxon>
        <taxon>Capnodiaceae</taxon>
        <taxon>Polychaeton</taxon>
    </lineage>
</organism>
<dbReference type="Proteomes" id="UP000799441">
    <property type="component" value="Unassembled WGS sequence"/>
</dbReference>
<evidence type="ECO:0000256" key="1">
    <source>
        <dbReference type="ARBA" id="ARBA00004141"/>
    </source>
</evidence>
<comment type="subcellular location">
    <subcellularLocation>
        <location evidence="1">Membrane</location>
        <topology evidence="1">Multi-pass membrane protein</topology>
    </subcellularLocation>
</comment>
<protein>
    <recommendedName>
        <fullName evidence="7">Cercosporin MFS transporter CTB4</fullName>
    </recommendedName>
    <alternativeName>
        <fullName evidence="8">Cercosporin toxin biosynthesis cluster protein 4</fullName>
    </alternativeName>
</protein>
<keyword evidence="3 10" id="KW-1133">Transmembrane helix</keyword>
<keyword evidence="13" id="KW-1185">Reference proteome</keyword>
<evidence type="ECO:0000256" key="2">
    <source>
        <dbReference type="ARBA" id="ARBA00022692"/>
    </source>
</evidence>
<evidence type="ECO:0000256" key="4">
    <source>
        <dbReference type="ARBA" id="ARBA00023136"/>
    </source>
</evidence>
<keyword evidence="4 10" id="KW-0472">Membrane</keyword>
<feature type="transmembrane region" description="Helical" evidence="10">
    <location>
        <begin position="235"/>
        <end position="252"/>
    </location>
</feature>
<dbReference type="SUPFAM" id="SSF103473">
    <property type="entry name" value="MFS general substrate transporter"/>
    <property type="match status" value="1"/>
</dbReference>
<evidence type="ECO:0000313" key="12">
    <source>
        <dbReference type="EMBL" id="KAF2724072.1"/>
    </source>
</evidence>
<evidence type="ECO:0000256" key="7">
    <source>
        <dbReference type="ARBA" id="ARBA00069139"/>
    </source>
</evidence>
<dbReference type="Pfam" id="PF07690">
    <property type="entry name" value="MFS_1"/>
    <property type="match status" value="1"/>
</dbReference>